<gene>
    <name evidence="1" type="ORF">PC117_g1055</name>
</gene>
<organism evidence="1 2">
    <name type="scientific">Phytophthora cactorum</name>
    <dbReference type="NCBI Taxonomy" id="29920"/>
    <lineage>
        <taxon>Eukaryota</taxon>
        <taxon>Sar</taxon>
        <taxon>Stramenopiles</taxon>
        <taxon>Oomycota</taxon>
        <taxon>Peronosporomycetes</taxon>
        <taxon>Peronosporales</taxon>
        <taxon>Peronosporaceae</taxon>
        <taxon>Phytophthora</taxon>
    </lineage>
</organism>
<dbReference type="EMBL" id="RCMK01000011">
    <property type="protein sequence ID" value="KAG2954625.1"/>
    <property type="molecule type" value="Genomic_DNA"/>
</dbReference>
<evidence type="ECO:0000313" key="1">
    <source>
        <dbReference type="EMBL" id="KAG2954625.1"/>
    </source>
</evidence>
<name>A0A8T1ESU3_9STRA</name>
<reference evidence="1" key="1">
    <citation type="submission" date="2018-10" db="EMBL/GenBank/DDBJ databases">
        <title>Effector identification in a new, highly contiguous assembly of the strawberry crown rot pathogen Phytophthora cactorum.</title>
        <authorList>
            <person name="Armitage A.D."/>
            <person name="Nellist C.F."/>
            <person name="Bates H."/>
            <person name="Vickerstaff R.J."/>
            <person name="Harrison R.J."/>
        </authorList>
    </citation>
    <scope>NUCLEOTIDE SEQUENCE</scope>
    <source>
        <strain evidence="1">4040</strain>
    </source>
</reference>
<proteinExistence type="predicted"/>
<accession>A0A8T1ESU3</accession>
<comment type="caution">
    <text evidence="1">The sequence shown here is derived from an EMBL/GenBank/DDBJ whole genome shotgun (WGS) entry which is preliminary data.</text>
</comment>
<protein>
    <submittedName>
        <fullName evidence="1">Uncharacterized protein</fullName>
    </submittedName>
</protein>
<dbReference type="Proteomes" id="UP000736787">
    <property type="component" value="Unassembled WGS sequence"/>
</dbReference>
<dbReference type="AlphaFoldDB" id="A0A8T1ESU3"/>
<evidence type="ECO:0000313" key="2">
    <source>
        <dbReference type="Proteomes" id="UP000736787"/>
    </source>
</evidence>
<sequence>MHHYVYRKLRRLQIHKLSTVGYVGRWKELDVASWPCDRAEVEARAVSEVEALSGIGTYVAAVCTSLEYRQGSSTSETTVGLWAIPGENQPG</sequence>